<dbReference type="OrthoDB" id="2906386at2759"/>
<feature type="compositionally biased region" description="Low complexity" evidence="1">
    <location>
        <begin position="19"/>
        <end position="49"/>
    </location>
</feature>
<feature type="compositionally biased region" description="Polar residues" evidence="1">
    <location>
        <begin position="180"/>
        <end position="193"/>
    </location>
</feature>
<organism evidence="2 3">
    <name type="scientific">Tetrapyrgos nigripes</name>
    <dbReference type="NCBI Taxonomy" id="182062"/>
    <lineage>
        <taxon>Eukaryota</taxon>
        <taxon>Fungi</taxon>
        <taxon>Dikarya</taxon>
        <taxon>Basidiomycota</taxon>
        <taxon>Agaricomycotina</taxon>
        <taxon>Agaricomycetes</taxon>
        <taxon>Agaricomycetidae</taxon>
        <taxon>Agaricales</taxon>
        <taxon>Marasmiineae</taxon>
        <taxon>Marasmiaceae</taxon>
        <taxon>Tetrapyrgos</taxon>
    </lineage>
</organism>
<dbReference type="AlphaFoldDB" id="A0A8H5CKZ1"/>
<sequence length="365" mass="39750">MPKYLFVEQDSTQVSSTASQPGSSTFTSPPSSVSPSPSPGSPSTQSGSSHAKARRKTGELKEIEVIVRDMIGSGKHALLPMNVRVQSVGNGHEVKPIEVLRGLRDSFTFFGFCVGYRVYCMALLLDVGNPFGGSGGVYQAFGMVDGPEYELTSDAPKSLSLDDGFRLYVKVEMVGVSSHPNANATLDNDTDVQASGMAPPSDADVAAPGRKRKRLQKDDGEEDQPFFSSLLKEIENREGYAAFKAAKGKAQSHKLQNPDIKEYWAFGVSCVDNLAGMILNDRVVMKKDIHKGLELPSSWFSDARKGLRLIEMYGPNGREESKKVVTELNKVSDTPRGWTALLKFLLKHAEDVNKSYTGMVVNEST</sequence>
<comment type="caution">
    <text evidence="2">The sequence shown here is derived from an EMBL/GenBank/DDBJ whole genome shotgun (WGS) entry which is preliminary data.</text>
</comment>
<proteinExistence type="predicted"/>
<name>A0A8H5CKZ1_9AGAR</name>
<protein>
    <submittedName>
        <fullName evidence="2">Uncharacterized protein</fullName>
    </submittedName>
</protein>
<feature type="compositionally biased region" description="Polar residues" evidence="1">
    <location>
        <begin position="9"/>
        <end position="18"/>
    </location>
</feature>
<reference evidence="2 3" key="1">
    <citation type="journal article" date="2020" name="ISME J.">
        <title>Uncovering the hidden diversity of litter-decomposition mechanisms in mushroom-forming fungi.</title>
        <authorList>
            <person name="Floudas D."/>
            <person name="Bentzer J."/>
            <person name="Ahren D."/>
            <person name="Johansson T."/>
            <person name="Persson P."/>
            <person name="Tunlid A."/>
        </authorList>
    </citation>
    <scope>NUCLEOTIDE SEQUENCE [LARGE SCALE GENOMIC DNA]</scope>
    <source>
        <strain evidence="2 3">CBS 291.85</strain>
    </source>
</reference>
<keyword evidence="3" id="KW-1185">Reference proteome</keyword>
<gene>
    <name evidence="2" type="ORF">D9758_013373</name>
</gene>
<feature type="region of interest" description="Disordered" evidence="1">
    <location>
        <begin position="180"/>
        <end position="222"/>
    </location>
</feature>
<evidence type="ECO:0000313" key="2">
    <source>
        <dbReference type="EMBL" id="KAF5342841.1"/>
    </source>
</evidence>
<evidence type="ECO:0000313" key="3">
    <source>
        <dbReference type="Proteomes" id="UP000559256"/>
    </source>
</evidence>
<feature type="region of interest" description="Disordered" evidence="1">
    <location>
        <begin position="1"/>
        <end position="57"/>
    </location>
</feature>
<dbReference type="EMBL" id="JAACJM010000155">
    <property type="protein sequence ID" value="KAF5342841.1"/>
    <property type="molecule type" value="Genomic_DNA"/>
</dbReference>
<dbReference type="Proteomes" id="UP000559256">
    <property type="component" value="Unassembled WGS sequence"/>
</dbReference>
<accession>A0A8H5CKZ1</accession>
<evidence type="ECO:0000256" key="1">
    <source>
        <dbReference type="SAM" id="MobiDB-lite"/>
    </source>
</evidence>